<feature type="compositionally biased region" description="Polar residues" evidence="1">
    <location>
        <begin position="39"/>
        <end position="52"/>
    </location>
</feature>
<protein>
    <submittedName>
        <fullName evidence="2">Uncharacterized protein</fullName>
    </submittedName>
</protein>
<evidence type="ECO:0000313" key="3">
    <source>
        <dbReference type="Proteomes" id="UP000281677"/>
    </source>
</evidence>
<dbReference type="Proteomes" id="UP000281677">
    <property type="component" value="Unassembled WGS sequence"/>
</dbReference>
<comment type="caution">
    <text evidence="2">The sequence shown here is derived from an EMBL/GenBank/DDBJ whole genome shotgun (WGS) entry which is preliminary data.</text>
</comment>
<reference evidence="2 3" key="1">
    <citation type="journal article" date="2018" name="BMC Genomics">
        <title>Genomic evidence for intraspecific hybridization in a clonal and extremely halotolerant yeast.</title>
        <authorList>
            <person name="Gostincar C."/>
            <person name="Stajich J.E."/>
            <person name="Zupancic J."/>
            <person name="Zalar P."/>
            <person name="Gunde-Cimerman N."/>
        </authorList>
    </citation>
    <scope>NUCLEOTIDE SEQUENCE [LARGE SCALE GENOMIC DNA]</scope>
    <source>
        <strain evidence="2 3">EXF-120</strain>
    </source>
</reference>
<proteinExistence type="predicted"/>
<dbReference type="EMBL" id="QWIT01001078">
    <property type="protein sequence ID" value="RMZ19275.1"/>
    <property type="molecule type" value="Genomic_DNA"/>
</dbReference>
<sequence length="159" mass="17083">MAEANDDNALFAIEVDVDDYAETAAADNPSSASPSAAPTNQNDSTTATNSRTYQSASAFQAQKAAYRAKIDSPREGLGSLEAELVNVVPALDPSRDPVAAAGEKLLGYAVGEMYFSRRFGELVGLCERVLMGCELDVRTRAGVEKWMRRSRERLGESEG</sequence>
<feature type="compositionally biased region" description="Low complexity" evidence="1">
    <location>
        <begin position="24"/>
        <end position="38"/>
    </location>
</feature>
<dbReference type="AlphaFoldDB" id="A0A3M7I1Q6"/>
<gene>
    <name evidence="2" type="ORF">D0859_16734</name>
</gene>
<accession>A0A3M7I1Q6</accession>
<feature type="region of interest" description="Disordered" evidence="1">
    <location>
        <begin position="22"/>
        <end position="54"/>
    </location>
</feature>
<dbReference type="OrthoDB" id="3938544at2759"/>
<evidence type="ECO:0000313" key="2">
    <source>
        <dbReference type="EMBL" id="RMZ19275.1"/>
    </source>
</evidence>
<name>A0A3M7I1Q6_HORWE</name>
<evidence type="ECO:0000256" key="1">
    <source>
        <dbReference type="SAM" id="MobiDB-lite"/>
    </source>
</evidence>
<organism evidence="2 3">
    <name type="scientific">Hortaea werneckii</name>
    <name type="common">Black yeast</name>
    <name type="synonym">Cladosporium werneckii</name>
    <dbReference type="NCBI Taxonomy" id="91943"/>
    <lineage>
        <taxon>Eukaryota</taxon>
        <taxon>Fungi</taxon>
        <taxon>Dikarya</taxon>
        <taxon>Ascomycota</taxon>
        <taxon>Pezizomycotina</taxon>
        <taxon>Dothideomycetes</taxon>
        <taxon>Dothideomycetidae</taxon>
        <taxon>Mycosphaerellales</taxon>
        <taxon>Teratosphaeriaceae</taxon>
        <taxon>Hortaea</taxon>
    </lineage>
</organism>